<name>A0AAF0EAX4_9BASI</name>
<feature type="signal peptide" evidence="1">
    <location>
        <begin position="1"/>
        <end position="24"/>
    </location>
</feature>
<proteinExistence type="predicted"/>
<protein>
    <submittedName>
        <fullName evidence="2">Uncharacterized protein</fullName>
    </submittedName>
</protein>
<evidence type="ECO:0000313" key="2">
    <source>
        <dbReference type="EMBL" id="WFD22080.1"/>
    </source>
</evidence>
<keyword evidence="3" id="KW-1185">Reference proteome</keyword>
<keyword evidence="1" id="KW-0732">Signal</keyword>
<feature type="chain" id="PRO_5041950630" evidence="1">
    <location>
        <begin position="25"/>
        <end position="124"/>
    </location>
</feature>
<reference evidence="2" key="1">
    <citation type="submission" date="2023-03" db="EMBL/GenBank/DDBJ databases">
        <title>Mating type loci evolution in Malassezia.</title>
        <authorList>
            <person name="Coelho M.A."/>
        </authorList>
    </citation>
    <scope>NUCLEOTIDE SEQUENCE</scope>
    <source>
        <strain evidence="2">CBS 12830</strain>
    </source>
</reference>
<sequence>MLHAVLELINTVVILLHAHRALVALPTPRGATPAVWGQSHATGPQGRIQRVGSQRRRTAVADALRMVGVWSTYLALRPLIDRLLVWIVPFCRTFQSAWLVWMLLNPAMHEIDEGVAPALGFQDA</sequence>
<organism evidence="2 3">
    <name type="scientific">Malassezia equina</name>
    <dbReference type="NCBI Taxonomy" id="1381935"/>
    <lineage>
        <taxon>Eukaryota</taxon>
        <taxon>Fungi</taxon>
        <taxon>Dikarya</taxon>
        <taxon>Basidiomycota</taxon>
        <taxon>Ustilaginomycotina</taxon>
        <taxon>Malasseziomycetes</taxon>
        <taxon>Malasseziales</taxon>
        <taxon>Malasseziaceae</taxon>
        <taxon>Malassezia</taxon>
    </lineage>
</organism>
<dbReference type="EMBL" id="CP119900">
    <property type="protein sequence ID" value="WFD22080.1"/>
    <property type="molecule type" value="Genomic_DNA"/>
</dbReference>
<dbReference type="Proteomes" id="UP001214415">
    <property type="component" value="Chromosome 1"/>
</dbReference>
<dbReference type="AlphaFoldDB" id="A0AAF0EAX4"/>
<gene>
    <name evidence="2" type="ORF">MEQU1_000742</name>
</gene>
<accession>A0AAF0EAX4</accession>
<evidence type="ECO:0000256" key="1">
    <source>
        <dbReference type="SAM" id="SignalP"/>
    </source>
</evidence>
<evidence type="ECO:0000313" key="3">
    <source>
        <dbReference type="Proteomes" id="UP001214415"/>
    </source>
</evidence>